<dbReference type="GO" id="GO:0016020">
    <property type="term" value="C:membrane"/>
    <property type="evidence" value="ECO:0007669"/>
    <property type="project" value="UniProtKB-SubCell"/>
</dbReference>
<dbReference type="InterPro" id="IPR020846">
    <property type="entry name" value="MFS_dom"/>
</dbReference>
<keyword evidence="5 7" id="KW-1133">Transmembrane helix</keyword>
<feature type="transmembrane region" description="Helical" evidence="7">
    <location>
        <begin position="407"/>
        <end position="426"/>
    </location>
</feature>
<dbReference type="VEuPathDB" id="VectorBase:CSON002523"/>
<feature type="transmembrane region" description="Helical" evidence="7">
    <location>
        <begin position="438"/>
        <end position="466"/>
    </location>
</feature>
<evidence type="ECO:0000256" key="2">
    <source>
        <dbReference type="ARBA" id="ARBA00008335"/>
    </source>
</evidence>
<keyword evidence="4 7" id="KW-0812">Transmembrane</keyword>
<dbReference type="SUPFAM" id="SSF103473">
    <property type="entry name" value="MFS general substrate transporter"/>
    <property type="match status" value="2"/>
</dbReference>
<dbReference type="PROSITE" id="PS50850">
    <property type="entry name" value="MFS"/>
    <property type="match status" value="1"/>
</dbReference>
<keyword evidence="3" id="KW-0813">Transport</keyword>
<dbReference type="GO" id="GO:0022857">
    <property type="term" value="F:transmembrane transporter activity"/>
    <property type="evidence" value="ECO:0007669"/>
    <property type="project" value="InterPro"/>
</dbReference>
<name>A0A336LS67_CULSO</name>
<evidence type="ECO:0000256" key="4">
    <source>
        <dbReference type="ARBA" id="ARBA00022692"/>
    </source>
</evidence>
<dbReference type="InterPro" id="IPR036259">
    <property type="entry name" value="MFS_trans_sf"/>
</dbReference>
<organism evidence="9">
    <name type="scientific">Culicoides sonorensis</name>
    <name type="common">Biting midge</name>
    <dbReference type="NCBI Taxonomy" id="179676"/>
    <lineage>
        <taxon>Eukaryota</taxon>
        <taxon>Metazoa</taxon>
        <taxon>Ecdysozoa</taxon>
        <taxon>Arthropoda</taxon>
        <taxon>Hexapoda</taxon>
        <taxon>Insecta</taxon>
        <taxon>Pterygota</taxon>
        <taxon>Neoptera</taxon>
        <taxon>Endopterygota</taxon>
        <taxon>Diptera</taxon>
        <taxon>Nematocera</taxon>
        <taxon>Chironomoidea</taxon>
        <taxon>Ceratopogonidae</taxon>
        <taxon>Ceratopogoninae</taxon>
        <taxon>Culicoides</taxon>
        <taxon>Monoculicoides</taxon>
    </lineage>
</organism>
<dbReference type="AlphaFoldDB" id="A0A336LS67"/>
<proteinExistence type="inferred from homology"/>
<feature type="transmembrane region" description="Helical" evidence="7">
    <location>
        <begin position="156"/>
        <end position="178"/>
    </location>
</feature>
<feature type="transmembrane region" description="Helical" evidence="7">
    <location>
        <begin position="259"/>
        <end position="283"/>
    </location>
</feature>
<dbReference type="InterPro" id="IPR005828">
    <property type="entry name" value="MFS_sugar_transport-like"/>
</dbReference>
<evidence type="ECO:0000256" key="5">
    <source>
        <dbReference type="ARBA" id="ARBA00022989"/>
    </source>
</evidence>
<feature type="transmembrane region" description="Helical" evidence="7">
    <location>
        <begin position="198"/>
        <end position="216"/>
    </location>
</feature>
<reference evidence="9" key="1">
    <citation type="submission" date="2018-07" db="EMBL/GenBank/DDBJ databases">
        <authorList>
            <person name="Quirk P.G."/>
            <person name="Krulwich T.A."/>
        </authorList>
    </citation>
    <scope>NUCLEOTIDE SEQUENCE</scope>
</reference>
<evidence type="ECO:0000259" key="8">
    <source>
        <dbReference type="PROSITE" id="PS50850"/>
    </source>
</evidence>
<dbReference type="PANTHER" id="PTHR23511">
    <property type="entry name" value="SYNAPTIC VESICLE GLYCOPROTEIN 2"/>
    <property type="match status" value="1"/>
</dbReference>
<feature type="transmembrane region" description="Helical" evidence="7">
    <location>
        <begin position="290"/>
        <end position="307"/>
    </location>
</feature>
<protein>
    <submittedName>
        <fullName evidence="9">CSON002523 protein</fullName>
    </submittedName>
</protein>
<sequence length="469" mass="51666">MKETKENEPQIREWTLDEALTSIGIGKVHYFIMLISGLIIGSLATETSSMNFIMKSAECDLDLTSAQKGLLSTAAYAGDMVTSLIWGYMSDTLGRRKVMKWSSLCMSVFSIVSSFSPNFIMFLIMRFFVGVFISSSNASIYPYLGEFMPIKFRQTIMSIASFSIGMALVYVPAIASFVLPLDIEFSVFGLFNYRSWRLLIVFCALPEIIGTIGLFCLPESPKYLIGQGRDSEALKVISWVYAKNSGLALIWITNKILTLTLFILFISLSGVMVAVVQGAAVLLFPTNNRAMAVCIISIMGGLGTILGSNFLGAFLYVNCELSIGAIAVKICVNMTMNLENSSENQTSIREWKFEEALTHIGIGKIHFLIIINSGLLIGASITETMNMTFIMKSAECDLELSSADKGVLSSVAYMGVMLTSVIWGLLSDIRGRRNLMKWTAMLTTIFSILSSFSPNYTVLLVMRFLVGVL</sequence>
<keyword evidence="6 7" id="KW-0472">Membrane</keyword>
<gene>
    <name evidence="9" type="primary">CSON002523</name>
</gene>
<evidence type="ECO:0000256" key="6">
    <source>
        <dbReference type="ARBA" id="ARBA00023136"/>
    </source>
</evidence>
<feature type="transmembrane region" description="Helical" evidence="7">
    <location>
        <begin position="98"/>
        <end position="116"/>
    </location>
</feature>
<evidence type="ECO:0000256" key="7">
    <source>
        <dbReference type="SAM" id="Phobius"/>
    </source>
</evidence>
<feature type="domain" description="Major facilitator superfamily (MFS) profile" evidence="8">
    <location>
        <begin position="30"/>
        <end position="469"/>
    </location>
</feature>
<dbReference type="EMBL" id="UFQT01000141">
    <property type="protein sequence ID" value="SSX20770.1"/>
    <property type="molecule type" value="Genomic_DNA"/>
</dbReference>
<accession>A0A336LS67</accession>
<comment type="similarity">
    <text evidence="2">Belongs to the major facilitator superfamily.</text>
</comment>
<dbReference type="PANTHER" id="PTHR23511:SF35">
    <property type="entry name" value="MAJOR FACILITATOR SUPERFAMILY (MFS) PROFILE DOMAIN-CONTAINING PROTEIN"/>
    <property type="match status" value="1"/>
</dbReference>
<evidence type="ECO:0000256" key="1">
    <source>
        <dbReference type="ARBA" id="ARBA00004141"/>
    </source>
</evidence>
<evidence type="ECO:0000256" key="3">
    <source>
        <dbReference type="ARBA" id="ARBA00022448"/>
    </source>
</evidence>
<evidence type="ECO:0000313" key="9">
    <source>
        <dbReference type="EMBL" id="SSX20770.1"/>
    </source>
</evidence>
<dbReference type="Gene3D" id="1.20.1250.20">
    <property type="entry name" value="MFS general substrate transporter like domains"/>
    <property type="match status" value="2"/>
</dbReference>
<feature type="transmembrane region" description="Helical" evidence="7">
    <location>
        <begin position="356"/>
        <end position="381"/>
    </location>
</feature>
<comment type="subcellular location">
    <subcellularLocation>
        <location evidence="1">Membrane</location>
        <topology evidence="1">Multi-pass membrane protein</topology>
    </subcellularLocation>
</comment>
<dbReference type="Pfam" id="PF00083">
    <property type="entry name" value="Sugar_tr"/>
    <property type="match status" value="2"/>
</dbReference>
<feature type="transmembrane region" description="Helical" evidence="7">
    <location>
        <begin position="122"/>
        <end position="144"/>
    </location>
</feature>
<feature type="transmembrane region" description="Helical" evidence="7">
    <location>
        <begin position="28"/>
        <end position="45"/>
    </location>
</feature>